<keyword evidence="2" id="KW-1185">Reference proteome</keyword>
<sequence>MIMRSRQNHYSYETAVALLLALGIVLARLDFSFAQVAWISYRVKHVLSQVTF</sequence>
<dbReference type="Proteomes" id="UP000215335">
    <property type="component" value="Unassembled WGS sequence"/>
</dbReference>
<proteinExistence type="predicted"/>
<evidence type="ECO:0000313" key="1">
    <source>
        <dbReference type="EMBL" id="OXU28682.1"/>
    </source>
</evidence>
<reference evidence="1 2" key="1">
    <citation type="journal article" date="2017" name="Curr. Biol.">
        <title>The Evolution of Venom by Co-option of Single-Copy Genes.</title>
        <authorList>
            <person name="Martinson E.O."/>
            <person name="Mrinalini"/>
            <person name="Kelkar Y.D."/>
            <person name="Chang C.H."/>
            <person name="Werren J.H."/>
        </authorList>
    </citation>
    <scope>NUCLEOTIDE SEQUENCE [LARGE SCALE GENOMIC DNA]</scope>
    <source>
        <strain evidence="1 2">Alberta</strain>
        <tissue evidence="1">Whole body</tissue>
    </source>
</reference>
<gene>
    <name evidence="1" type="ORF">TSAR_000887</name>
</gene>
<protein>
    <submittedName>
        <fullName evidence="1">Uncharacterized protein</fullName>
    </submittedName>
</protein>
<evidence type="ECO:0000313" key="2">
    <source>
        <dbReference type="Proteomes" id="UP000215335"/>
    </source>
</evidence>
<comment type="caution">
    <text evidence="1">The sequence shown here is derived from an EMBL/GenBank/DDBJ whole genome shotgun (WGS) entry which is preliminary data.</text>
</comment>
<name>A0A232FDE9_9HYME</name>
<dbReference type="AlphaFoldDB" id="A0A232FDE9"/>
<organism evidence="1 2">
    <name type="scientific">Trichomalopsis sarcophagae</name>
    <dbReference type="NCBI Taxonomy" id="543379"/>
    <lineage>
        <taxon>Eukaryota</taxon>
        <taxon>Metazoa</taxon>
        <taxon>Ecdysozoa</taxon>
        <taxon>Arthropoda</taxon>
        <taxon>Hexapoda</taxon>
        <taxon>Insecta</taxon>
        <taxon>Pterygota</taxon>
        <taxon>Neoptera</taxon>
        <taxon>Endopterygota</taxon>
        <taxon>Hymenoptera</taxon>
        <taxon>Apocrita</taxon>
        <taxon>Proctotrupomorpha</taxon>
        <taxon>Chalcidoidea</taxon>
        <taxon>Pteromalidae</taxon>
        <taxon>Pteromalinae</taxon>
        <taxon>Trichomalopsis</taxon>
    </lineage>
</organism>
<accession>A0A232FDE9</accession>
<dbReference type="EMBL" id="NNAY01000395">
    <property type="protein sequence ID" value="OXU28682.1"/>
    <property type="molecule type" value="Genomic_DNA"/>
</dbReference>